<keyword evidence="1" id="KW-0472">Membrane</keyword>
<feature type="domain" description="DUF1648" evidence="2">
    <location>
        <begin position="36"/>
        <end position="79"/>
    </location>
</feature>
<dbReference type="InterPro" id="IPR012867">
    <property type="entry name" value="DUF1648"/>
</dbReference>
<feature type="transmembrane region" description="Helical" evidence="1">
    <location>
        <begin position="74"/>
        <end position="92"/>
    </location>
</feature>
<dbReference type="KEGG" id="cef:CE2435"/>
<feature type="transmembrane region" description="Helical" evidence="1">
    <location>
        <begin position="129"/>
        <end position="149"/>
    </location>
</feature>
<evidence type="ECO:0000259" key="2">
    <source>
        <dbReference type="Pfam" id="PF07853"/>
    </source>
</evidence>
<dbReference type="STRING" id="196164.gene:10742875"/>
<keyword evidence="1" id="KW-0812">Transmembrane</keyword>
<reference evidence="3 4" key="1">
    <citation type="journal article" date="2003" name="Genome Res.">
        <title>Comparative complete genome sequence analysis of the amino acid replacements responsible for the thermostability of Corynebacterium efficiens.</title>
        <authorList>
            <person name="Nishio Y."/>
            <person name="Nakamura Y."/>
            <person name="Kawarabayasi Y."/>
            <person name="Usuda Y."/>
            <person name="Kimura E."/>
            <person name="Sugimoto S."/>
            <person name="Matsui K."/>
            <person name="Yamagishi A."/>
            <person name="Kikuchi H."/>
            <person name="Ikeo K."/>
            <person name="Gojobori T."/>
        </authorList>
    </citation>
    <scope>NUCLEOTIDE SEQUENCE [LARGE SCALE GENOMIC DNA]</scope>
    <source>
        <strain evidence="4">DSM 44549 / YS-314 / AJ 12310 / JCM 11189 / NBRC 100395</strain>
    </source>
</reference>
<feature type="transmembrane region" description="Helical" evidence="1">
    <location>
        <begin position="155"/>
        <end position="176"/>
    </location>
</feature>
<proteinExistence type="predicted"/>
<dbReference type="Proteomes" id="UP000001409">
    <property type="component" value="Chromosome"/>
</dbReference>
<dbReference type="eggNOG" id="COG4194">
    <property type="taxonomic scope" value="Bacteria"/>
</dbReference>
<evidence type="ECO:0000313" key="4">
    <source>
        <dbReference type="Proteomes" id="UP000001409"/>
    </source>
</evidence>
<evidence type="ECO:0000313" key="3">
    <source>
        <dbReference type="EMBL" id="BAC19245.1"/>
    </source>
</evidence>
<sequence length="253" mass="28244">MLPSGTVRRTDKRMPDLPKIPMNWGWILATVASTVIVVLTLLVVYYPDIPDPMPIHWNAAGEADGFREKTLGGFLFNILLGPVVLILSHLAAEAMISMQSGYITGPGGAKNPNEAHRTWHGYRATQRHLGWFMFTLNLLVLFMLARSYTADHNRWGLPLSLAAIFALCGLLMWMLVKEQKAVERKYPKEPGEQGKAWGIFYNDPEDKRILVDTGTGTNFTFNLGQPAGRAWAFLLLVLIPGALLVWVIIAAFR</sequence>
<dbReference type="EMBL" id="BA000035">
    <property type="protein sequence ID" value="BAC19245.1"/>
    <property type="molecule type" value="Genomic_DNA"/>
</dbReference>
<feature type="transmembrane region" description="Helical" evidence="1">
    <location>
        <begin position="230"/>
        <end position="252"/>
    </location>
</feature>
<protein>
    <recommendedName>
        <fullName evidence="2">DUF1648 domain-containing protein</fullName>
    </recommendedName>
</protein>
<accession>Q8FMR5</accession>
<dbReference type="HOGENOM" id="CLU_1164327_0_0_11"/>
<keyword evidence="1" id="KW-1133">Transmembrane helix</keyword>
<dbReference type="Pfam" id="PF07853">
    <property type="entry name" value="DUF1648"/>
    <property type="match status" value="1"/>
</dbReference>
<evidence type="ECO:0000256" key="1">
    <source>
        <dbReference type="SAM" id="Phobius"/>
    </source>
</evidence>
<dbReference type="AlphaFoldDB" id="Q8FMR5"/>
<keyword evidence="4" id="KW-1185">Reference proteome</keyword>
<organism evidence="3 4">
    <name type="scientific">Corynebacterium efficiens (strain DSM 44549 / YS-314 / AJ 12310 / JCM 11189 / NBRC 100395)</name>
    <dbReference type="NCBI Taxonomy" id="196164"/>
    <lineage>
        <taxon>Bacteria</taxon>
        <taxon>Bacillati</taxon>
        <taxon>Actinomycetota</taxon>
        <taxon>Actinomycetes</taxon>
        <taxon>Mycobacteriales</taxon>
        <taxon>Corynebacteriaceae</taxon>
        <taxon>Corynebacterium</taxon>
    </lineage>
</organism>
<name>Q8FMR5_COREF</name>
<feature type="transmembrane region" description="Helical" evidence="1">
    <location>
        <begin position="21"/>
        <end position="46"/>
    </location>
</feature>